<sequence>MLPLVDYFILLSQTDRAFALNGTGSKYGDKLTAERVAELPLISQRLFIYGQRQTVHYRSCLVRARFLDGQQVRAVWSQIENNDGSLRQPRLILSTDLGLSATRILLAYNRRWSIEDLFNQLKNRWGWKDAWQQSRQVLHRWTQILSTSYALPQLLAQKNSDEVKDLASTSPWRNNQPITAGRVRQGLQRIFRHVDIRSHWHPKSGKFMPQSRGKKPDRPPDLRNTP</sequence>
<dbReference type="RefSeq" id="WP_191153387.1">
    <property type="nucleotide sequence ID" value="NZ_JACWUN010000001.1"/>
</dbReference>
<protein>
    <submittedName>
        <fullName evidence="2">Transposase</fullName>
    </submittedName>
</protein>
<dbReference type="InterPro" id="IPR012337">
    <property type="entry name" value="RNaseH-like_sf"/>
</dbReference>
<feature type="region of interest" description="Disordered" evidence="1">
    <location>
        <begin position="201"/>
        <end position="226"/>
    </location>
</feature>
<evidence type="ECO:0000313" key="3">
    <source>
        <dbReference type="Proteomes" id="UP000632828"/>
    </source>
</evidence>
<dbReference type="EMBL" id="JACWUN010000001">
    <property type="protein sequence ID" value="MBD1399108.1"/>
    <property type="molecule type" value="Genomic_DNA"/>
</dbReference>
<keyword evidence="3" id="KW-1185">Reference proteome</keyword>
<feature type="compositionally biased region" description="Basic and acidic residues" evidence="1">
    <location>
        <begin position="214"/>
        <end position="226"/>
    </location>
</feature>
<evidence type="ECO:0000256" key="1">
    <source>
        <dbReference type="SAM" id="MobiDB-lite"/>
    </source>
</evidence>
<organism evidence="2 3">
    <name type="scientific">Pelovirga terrestris</name>
    <dbReference type="NCBI Taxonomy" id="2771352"/>
    <lineage>
        <taxon>Bacteria</taxon>
        <taxon>Pseudomonadati</taxon>
        <taxon>Thermodesulfobacteriota</taxon>
        <taxon>Desulfuromonadia</taxon>
        <taxon>Geobacterales</taxon>
        <taxon>Geobacteraceae</taxon>
        <taxon>Pelovirga</taxon>
    </lineage>
</organism>
<accession>A0A8J6QVW5</accession>
<evidence type="ECO:0000313" key="2">
    <source>
        <dbReference type="EMBL" id="MBD1399108.1"/>
    </source>
</evidence>
<reference evidence="2" key="1">
    <citation type="submission" date="2020-09" db="EMBL/GenBank/DDBJ databases">
        <title>Pelobacter alkaliphilus sp. nov., a novel anaerobic arsenate-reducing bacterium from terrestrial mud volcano.</title>
        <authorList>
            <person name="Khomyakova M.A."/>
            <person name="Merkel A.Y."/>
            <person name="Slobodkin A.I."/>
        </authorList>
    </citation>
    <scope>NUCLEOTIDE SEQUENCE</scope>
    <source>
        <strain evidence="2">M08fum</strain>
    </source>
</reference>
<dbReference type="Proteomes" id="UP000632828">
    <property type="component" value="Unassembled WGS sequence"/>
</dbReference>
<proteinExistence type="predicted"/>
<dbReference type="AlphaFoldDB" id="A0A8J6QVW5"/>
<dbReference type="SUPFAM" id="SSF53098">
    <property type="entry name" value="Ribonuclease H-like"/>
    <property type="match status" value="1"/>
</dbReference>
<name>A0A8J6QVW5_9BACT</name>
<gene>
    <name evidence="2" type="ORF">ICT70_00305</name>
</gene>
<comment type="caution">
    <text evidence="2">The sequence shown here is derived from an EMBL/GenBank/DDBJ whole genome shotgun (WGS) entry which is preliminary data.</text>
</comment>